<keyword evidence="4" id="KW-1185">Reference proteome</keyword>
<dbReference type="EMBL" id="JAUJFL010000005">
    <property type="protein sequence ID" value="KAK2603120.1"/>
    <property type="molecule type" value="Genomic_DNA"/>
</dbReference>
<dbReference type="Pfam" id="PF06985">
    <property type="entry name" value="HET"/>
    <property type="match status" value="1"/>
</dbReference>
<evidence type="ECO:0000313" key="3">
    <source>
        <dbReference type="EMBL" id="KAK2603120.1"/>
    </source>
</evidence>
<reference evidence="3" key="1">
    <citation type="submission" date="2023-06" db="EMBL/GenBank/DDBJ databases">
        <authorList>
            <person name="Noh H."/>
        </authorList>
    </citation>
    <scope>NUCLEOTIDE SEQUENCE</scope>
    <source>
        <strain evidence="3">DUCC20226</strain>
    </source>
</reference>
<evidence type="ECO:0000313" key="4">
    <source>
        <dbReference type="Proteomes" id="UP001265746"/>
    </source>
</evidence>
<name>A0AAD9SBD9_PHOAM</name>
<evidence type="ECO:0000256" key="1">
    <source>
        <dbReference type="SAM" id="MobiDB-lite"/>
    </source>
</evidence>
<dbReference type="AlphaFoldDB" id="A0AAD9SBD9"/>
<comment type="caution">
    <text evidence="3">The sequence shown here is derived from an EMBL/GenBank/DDBJ whole genome shotgun (WGS) entry which is preliminary data.</text>
</comment>
<feature type="compositionally biased region" description="Basic and acidic residues" evidence="1">
    <location>
        <begin position="820"/>
        <end position="838"/>
    </location>
</feature>
<dbReference type="PANTHER" id="PTHR33112:SF10">
    <property type="entry name" value="TOL"/>
    <property type="match status" value="1"/>
</dbReference>
<evidence type="ECO:0000259" key="2">
    <source>
        <dbReference type="Pfam" id="PF06985"/>
    </source>
</evidence>
<sequence>MSFKLSTEEVLKINQKIHTFVLLPANALDTNDADLFVVQPPPHVRDPAHQAPVHSMTHLCDTCRGALEYMSYYLETEAPKEAVEDLHPACLLHDGADTLQQGEVDQCHLCVLIMSDLRTKRLNMGPVARSRIEMCWQSDQKPLARINFALTHGGVNERSTNNYWNFLKLQLWPGSEHGTELFVGCRSGGEEGRNVQRSSSTDSQHTRDVAVEWLSVCQANEDGKHGQCNQDQGDWLPTRLLDVAWAVETGKLRLVLPHDHPEEFVSSKQYMTLSHCWGAWGAVSLPVLTVENLSERQTIGLDTSLLPKTFKEAVEVAQWYNCRWLWIDSLCIIQDSTEDWQREAVMMYNVYKSALLNISADDSNDARWGCFRNRDGLSVMPMRLGFPQHEEWSSWLTPDSTGLFEAITDAPLAKRAWVFQERQLSRRVLHFTSREVVWECCAEGSYFACETFPHGAPYRTIFGERPKYQSQGQKGSVDEIYDTWDMLCQSYSEKKLSFVGDKVVALSGLAQEFQAMLPEDTYVAGMWRSLLPQSLLWRSADASGRIDSDKYIAPSWSWLSIDGPVSSLSSRSTSTPVVEVLEVVTEPMIPSQPTATLREAYLDLRCYLRPVEVKPDHEAKPWHMLAIGGGKNHVLAVGDGGTDLGSFDPMKRNGTFAYSFDVEFAGDAGPKSVSGYFLPVSMDSPNETSSKTINGLLVEPVNDDLTVFRRVGAVTCHGLHCLPILYKTRDVGRVDQESAEYTGRWNELGNLLGPSYKSGESIKKESKLKQPAGESSSVLPEGTDHIRGSDLGKGLEGPRNSNTVSDDADKPNSDAPTAEVHSDRDQTTLRPDENVNDLGKKMEDLSVVEKHELDKPFTKVDLKAFEALERLYALDEAFTGSDLEQHFERMVAKQIRLI</sequence>
<protein>
    <recommendedName>
        <fullName evidence="2">Heterokaryon incompatibility domain-containing protein</fullName>
    </recommendedName>
</protein>
<feature type="region of interest" description="Disordered" evidence="1">
    <location>
        <begin position="761"/>
        <end position="838"/>
    </location>
</feature>
<organism evidence="3 4">
    <name type="scientific">Phomopsis amygdali</name>
    <name type="common">Fusicoccum amygdali</name>
    <dbReference type="NCBI Taxonomy" id="1214568"/>
    <lineage>
        <taxon>Eukaryota</taxon>
        <taxon>Fungi</taxon>
        <taxon>Dikarya</taxon>
        <taxon>Ascomycota</taxon>
        <taxon>Pezizomycotina</taxon>
        <taxon>Sordariomycetes</taxon>
        <taxon>Sordariomycetidae</taxon>
        <taxon>Diaporthales</taxon>
        <taxon>Diaporthaceae</taxon>
        <taxon>Diaporthe</taxon>
    </lineage>
</organism>
<dbReference type="Proteomes" id="UP001265746">
    <property type="component" value="Unassembled WGS sequence"/>
</dbReference>
<dbReference type="InterPro" id="IPR010730">
    <property type="entry name" value="HET"/>
</dbReference>
<gene>
    <name evidence="3" type="ORF">N8I77_009600</name>
</gene>
<accession>A0AAD9SBD9</accession>
<feature type="domain" description="Heterokaryon incompatibility" evidence="2">
    <location>
        <begin position="270"/>
        <end position="421"/>
    </location>
</feature>
<proteinExistence type="predicted"/>
<dbReference type="PANTHER" id="PTHR33112">
    <property type="entry name" value="DOMAIN PROTEIN, PUTATIVE-RELATED"/>
    <property type="match status" value="1"/>
</dbReference>